<keyword evidence="3" id="KW-1185">Reference proteome</keyword>
<feature type="compositionally biased region" description="Polar residues" evidence="1">
    <location>
        <begin position="86"/>
        <end position="100"/>
    </location>
</feature>
<sequence length="107" mass="11866">MLKAKENWVNNRCNDIARNLRVNSTKKAYQVLKDLSNNKQGRPSTILDKNGKCLTESKDTSNKGTGCTADLFDNSATELTEKLNALPSTDTYTDTASPSPEKNKKKQ</sequence>
<dbReference type="Proteomes" id="UP000762676">
    <property type="component" value="Unassembled WGS sequence"/>
</dbReference>
<organism evidence="2 3">
    <name type="scientific">Elysia marginata</name>
    <dbReference type="NCBI Taxonomy" id="1093978"/>
    <lineage>
        <taxon>Eukaryota</taxon>
        <taxon>Metazoa</taxon>
        <taxon>Spiralia</taxon>
        <taxon>Lophotrochozoa</taxon>
        <taxon>Mollusca</taxon>
        <taxon>Gastropoda</taxon>
        <taxon>Heterobranchia</taxon>
        <taxon>Euthyneura</taxon>
        <taxon>Panpulmonata</taxon>
        <taxon>Sacoglossa</taxon>
        <taxon>Placobranchoidea</taxon>
        <taxon>Plakobranchidae</taxon>
        <taxon>Elysia</taxon>
    </lineage>
</organism>
<reference evidence="2 3" key="1">
    <citation type="journal article" date="2021" name="Elife">
        <title>Chloroplast acquisition without the gene transfer in kleptoplastic sea slugs, Plakobranchus ocellatus.</title>
        <authorList>
            <person name="Maeda T."/>
            <person name="Takahashi S."/>
            <person name="Yoshida T."/>
            <person name="Shimamura S."/>
            <person name="Takaki Y."/>
            <person name="Nagai Y."/>
            <person name="Toyoda A."/>
            <person name="Suzuki Y."/>
            <person name="Arimoto A."/>
            <person name="Ishii H."/>
            <person name="Satoh N."/>
            <person name="Nishiyama T."/>
            <person name="Hasebe M."/>
            <person name="Maruyama T."/>
            <person name="Minagawa J."/>
            <person name="Obokata J."/>
            <person name="Shigenobu S."/>
        </authorList>
    </citation>
    <scope>NUCLEOTIDE SEQUENCE [LARGE SCALE GENOMIC DNA]</scope>
</reference>
<gene>
    <name evidence="2" type="ORF">ElyMa_004083600</name>
</gene>
<dbReference type="EMBL" id="BMAT01008308">
    <property type="protein sequence ID" value="GFR81943.1"/>
    <property type="molecule type" value="Genomic_DNA"/>
</dbReference>
<accession>A0AAV4G8S6</accession>
<dbReference type="AlphaFoldDB" id="A0AAV4G8S6"/>
<feature type="region of interest" description="Disordered" evidence="1">
    <location>
        <begin position="34"/>
        <end position="67"/>
    </location>
</feature>
<protein>
    <submittedName>
        <fullName evidence="2">Uncharacterized protein</fullName>
    </submittedName>
</protein>
<proteinExistence type="predicted"/>
<name>A0AAV4G8S6_9GAST</name>
<feature type="region of interest" description="Disordered" evidence="1">
    <location>
        <begin position="83"/>
        <end position="107"/>
    </location>
</feature>
<feature type="compositionally biased region" description="Basic and acidic residues" evidence="1">
    <location>
        <begin position="49"/>
        <end position="61"/>
    </location>
</feature>
<evidence type="ECO:0000313" key="3">
    <source>
        <dbReference type="Proteomes" id="UP000762676"/>
    </source>
</evidence>
<comment type="caution">
    <text evidence="2">The sequence shown here is derived from an EMBL/GenBank/DDBJ whole genome shotgun (WGS) entry which is preliminary data.</text>
</comment>
<evidence type="ECO:0000256" key="1">
    <source>
        <dbReference type="SAM" id="MobiDB-lite"/>
    </source>
</evidence>
<evidence type="ECO:0000313" key="2">
    <source>
        <dbReference type="EMBL" id="GFR81943.1"/>
    </source>
</evidence>